<dbReference type="Gene3D" id="3.40.50.740">
    <property type="match status" value="1"/>
</dbReference>
<dbReference type="CDD" id="cd02792">
    <property type="entry name" value="MopB_CT_Formate-Dh-Na-like"/>
    <property type="match status" value="1"/>
</dbReference>
<dbReference type="InterPro" id="IPR006656">
    <property type="entry name" value="Mopterin_OxRdtase"/>
</dbReference>
<dbReference type="InterPro" id="IPR006657">
    <property type="entry name" value="MoPterin_dinucl-bd_dom"/>
</dbReference>
<dbReference type="Gene3D" id="3.40.228.10">
    <property type="entry name" value="Dimethylsulfoxide Reductase, domain 2"/>
    <property type="match status" value="2"/>
</dbReference>
<sequence length="845" mass="94216">MAEQHPVGFQWVIEAKERGATVMHVDPRFTRTSAMADLHAPLRPGTDIVFLGAVINHIMSGRREFTEYVRHYTNARVIIKESFRDTDELDGYFSGFEQEDGLYRVDSWGYAGTSGELTAGKREQTGDVSGDQAHGAHGMKLEHGEPPEEDWTLQHPRCVFQILRRHYARYTPEMVEEVCGVPRERFLQIAETLCRNSGPERTGAICYAVGWTQHTVGVQMIRAASIIQLLLGNVGRPGGGVLALRGHANIQGSTDIPTLYDILPGYIPMPHPTSRDDLARFVELNGPDTGAWGSLDAYVTSLLKAWWGEAATADNQFAYSYLPRIDGDHSHYPMMLRMLDGRTRGFVVIGQNPAVGSANSGLMRRALANLEWLVVRDMSEIETAAFWHDSPEIEAGETRPEEIATEVFFLPAAAHTEKDGTFTNTQRLLQWHHKAVEPPGDCRSDLWFAYQLGQRIRARLAGSPLQRDRPLLDLTWDYPLQGPKQEPDADAVMQEINGRHADGRFVSRYQELRADGSTSCGSWIHAGIYADGVNQTARKKPGREQNWIAPEWGWAWPGNRHILYNRASADPQGRPWSERKRYVWWDADEGSWQSLGDVPDFEPTTPPDYTPPDGATGTSAIRGDAPFILHPDGLGWLYAPQGLVDGPLPTHYEPEESPVPNRLYAVRASPTRQRFERPGNPYNPADAQPGADVFPFVLGTYRLTEHHTAGGMSRTVPYLAELQPELFCEVSPQLAALRGLEHGGWATIATTRAAIEARVMVTERVKPLRVQGRTLHTVGLPYHWGRKGLVKGDAANELLGLALDRNVHISEYKVATCDIRPGRRPRGPALAALLSDYRRRAGVGR</sequence>
<dbReference type="EMBL" id="JACHNU010000002">
    <property type="protein sequence ID" value="MBB4662403.1"/>
    <property type="molecule type" value="Genomic_DNA"/>
</dbReference>
<dbReference type="InterPro" id="IPR009010">
    <property type="entry name" value="Asp_de-COase-like_dom_sf"/>
</dbReference>
<evidence type="ECO:0000256" key="4">
    <source>
        <dbReference type="ARBA" id="ARBA00022485"/>
    </source>
</evidence>
<dbReference type="GO" id="GO:0043546">
    <property type="term" value="F:molybdopterin cofactor binding"/>
    <property type="evidence" value="ECO:0007669"/>
    <property type="project" value="InterPro"/>
</dbReference>
<evidence type="ECO:0000313" key="11">
    <source>
        <dbReference type="Proteomes" id="UP000585272"/>
    </source>
</evidence>
<dbReference type="PANTHER" id="PTHR43598">
    <property type="entry name" value="TUNGSTEN-CONTAINING FORMYLMETHANOFURAN DEHYDROGENASE 2 SUBUNIT B"/>
    <property type="match status" value="1"/>
</dbReference>
<dbReference type="GO" id="GO:0008863">
    <property type="term" value="F:formate dehydrogenase (NAD+) activity"/>
    <property type="evidence" value="ECO:0007669"/>
    <property type="project" value="UniProtKB-EC"/>
</dbReference>
<dbReference type="NCBIfam" id="NF041513">
    <property type="entry name" value="formate_DH_Act"/>
    <property type="match status" value="1"/>
</dbReference>
<keyword evidence="4" id="KW-0408">Iron</keyword>
<evidence type="ECO:0000256" key="1">
    <source>
        <dbReference type="ARBA" id="ARBA00001966"/>
    </source>
</evidence>
<evidence type="ECO:0000256" key="7">
    <source>
        <dbReference type="SAM" id="MobiDB-lite"/>
    </source>
</evidence>
<comment type="cofactor">
    <cofactor evidence="1">
        <name>[4Fe-4S] cluster</name>
        <dbReference type="ChEBI" id="CHEBI:49883"/>
    </cofactor>
</comment>
<comment type="subcellular location">
    <subcellularLocation>
        <location evidence="2">Cell envelope</location>
    </subcellularLocation>
</comment>
<reference evidence="10 11" key="1">
    <citation type="submission" date="2020-08" db="EMBL/GenBank/DDBJ databases">
        <title>Genomic Encyclopedia of Archaeal and Bacterial Type Strains, Phase II (KMG-II): from individual species to whole genera.</title>
        <authorList>
            <person name="Goeker M."/>
        </authorList>
    </citation>
    <scope>NUCLEOTIDE SEQUENCE [LARGE SCALE GENOMIC DNA]</scope>
    <source>
        <strain evidence="10 11">DSM 23288</strain>
    </source>
</reference>
<accession>A0A840IDU7</accession>
<evidence type="ECO:0000256" key="5">
    <source>
        <dbReference type="ARBA" id="ARBA00022723"/>
    </source>
</evidence>
<dbReference type="GO" id="GO:0051539">
    <property type="term" value="F:4 iron, 4 sulfur cluster binding"/>
    <property type="evidence" value="ECO:0007669"/>
    <property type="project" value="UniProtKB-KW"/>
</dbReference>
<evidence type="ECO:0000256" key="6">
    <source>
        <dbReference type="ARBA" id="ARBA00023002"/>
    </source>
</evidence>
<evidence type="ECO:0000259" key="8">
    <source>
        <dbReference type="Pfam" id="PF00384"/>
    </source>
</evidence>
<feature type="domain" description="Molybdopterin oxidoreductase" evidence="8">
    <location>
        <begin position="410"/>
        <end position="452"/>
    </location>
</feature>
<keyword evidence="4" id="KW-0411">Iron-sulfur</keyword>
<dbReference type="GO" id="GO:0030313">
    <property type="term" value="C:cell envelope"/>
    <property type="evidence" value="ECO:0007669"/>
    <property type="project" value="UniProtKB-SubCell"/>
</dbReference>
<dbReference type="AlphaFoldDB" id="A0A840IDU7"/>
<feature type="region of interest" description="Disordered" evidence="7">
    <location>
        <begin position="116"/>
        <end position="148"/>
    </location>
</feature>
<dbReference type="SUPFAM" id="SSF53706">
    <property type="entry name" value="Formate dehydrogenase/DMSO reductase, domains 1-3"/>
    <property type="match status" value="1"/>
</dbReference>
<evidence type="ECO:0000256" key="3">
    <source>
        <dbReference type="ARBA" id="ARBA00010312"/>
    </source>
</evidence>
<gene>
    <name evidence="10" type="ORF">BDZ31_001989</name>
</gene>
<dbReference type="GO" id="GO:0030151">
    <property type="term" value="F:molybdenum ion binding"/>
    <property type="evidence" value="ECO:0007669"/>
    <property type="project" value="TreeGrafter"/>
</dbReference>
<comment type="similarity">
    <text evidence="3">Belongs to the prokaryotic molybdopterin-containing oxidoreductase family.</text>
</comment>
<evidence type="ECO:0000259" key="9">
    <source>
        <dbReference type="Pfam" id="PF01568"/>
    </source>
</evidence>
<dbReference type="Proteomes" id="UP000585272">
    <property type="component" value="Unassembled WGS sequence"/>
</dbReference>
<dbReference type="GO" id="GO:0009061">
    <property type="term" value="P:anaerobic respiration"/>
    <property type="evidence" value="ECO:0007669"/>
    <property type="project" value="TreeGrafter"/>
</dbReference>
<evidence type="ECO:0000313" key="10">
    <source>
        <dbReference type="EMBL" id="MBB4662403.1"/>
    </source>
</evidence>
<dbReference type="Gene3D" id="2.40.40.20">
    <property type="match status" value="1"/>
</dbReference>
<feature type="domain" description="Molybdopterin dinucleotide-binding" evidence="9">
    <location>
        <begin position="696"/>
        <end position="814"/>
    </location>
</feature>
<keyword evidence="5" id="KW-0479">Metal-binding</keyword>
<keyword evidence="4" id="KW-0004">4Fe-4S</keyword>
<dbReference type="InterPro" id="IPR048158">
    <property type="entry name" value="Formate_DH_Act"/>
</dbReference>
<keyword evidence="11" id="KW-1185">Reference proteome</keyword>
<protein>
    <submittedName>
        <fullName evidence="10">Formate dehydrogenase major subunit</fullName>
        <ecNumber evidence="10">1.17.1.9</ecNumber>
    </submittedName>
</protein>
<comment type="caution">
    <text evidence="10">The sequence shown here is derived from an EMBL/GenBank/DDBJ whole genome shotgun (WGS) entry which is preliminary data.</text>
</comment>
<dbReference type="Pfam" id="PF01568">
    <property type="entry name" value="Molydop_binding"/>
    <property type="match status" value="1"/>
</dbReference>
<dbReference type="PANTHER" id="PTHR43598:SF1">
    <property type="entry name" value="FORMATE DEHYDROGENASE-O MAJOR SUBUNIT"/>
    <property type="match status" value="1"/>
</dbReference>
<organism evidence="10 11">
    <name type="scientific">Conexibacter arvalis</name>
    <dbReference type="NCBI Taxonomy" id="912552"/>
    <lineage>
        <taxon>Bacteria</taxon>
        <taxon>Bacillati</taxon>
        <taxon>Actinomycetota</taxon>
        <taxon>Thermoleophilia</taxon>
        <taxon>Solirubrobacterales</taxon>
        <taxon>Conexibacteraceae</taxon>
        <taxon>Conexibacter</taxon>
    </lineage>
</organism>
<dbReference type="Pfam" id="PF00384">
    <property type="entry name" value="Molybdopterin"/>
    <property type="match status" value="1"/>
</dbReference>
<proteinExistence type="inferred from homology"/>
<keyword evidence="6 10" id="KW-0560">Oxidoreductase</keyword>
<dbReference type="GO" id="GO:0009055">
    <property type="term" value="F:electron transfer activity"/>
    <property type="evidence" value="ECO:0007669"/>
    <property type="project" value="TreeGrafter"/>
</dbReference>
<dbReference type="EC" id="1.17.1.9" evidence="10"/>
<name>A0A840IDU7_9ACTN</name>
<evidence type="ECO:0000256" key="2">
    <source>
        <dbReference type="ARBA" id="ARBA00004196"/>
    </source>
</evidence>
<dbReference type="SUPFAM" id="SSF50692">
    <property type="entry name" value="ADC-like"/>
    <property type="match status" value="1"/>
</dbReference>